<dbReference type="RefSeq" id="WP_282759558.1">
    <property type="nucleotide sequence ID" value="NZ_JASCTH010000007.1"/>
</dbReference>
<keyword evidence="2" id="KW-1185">Reference proteome</keyword>
<proteinExistence type="predicted"/>
<sequence length="322" mass="34602">MDTAAGNQFGPELFRAHAARLDALRARLGRVRVTVAEFERDQAAFGRLCGWILTGLEERYVRHDELVAYVEETFVLTVHGLTRVADGEQRLADFLGLPDEDTEPVPDEPPRSATEIVDGVLETVSSREWVEPQLAEAAPVAEFAAPVDDTVAALRAAGLDRAMTHVSALRQMLDDLTGMPDVVAKQADLWTGMAADLRAIGADLRRCLDEDLGAVGRPDVRAYLALMANNVEALRGLDATCTAMTVITKAAGDLILLTRDIVRGLIGDLVARVIVWAAGTTVVPLPVVVARLATVVATAWRIDAYLTALVTSIANLSQSIDG</sequence>
<dbReference type="Proteomes" id="UP001241758">
    <property type="component" value="Unassembled WGS sequence"/>
</dbReference>
<reference evidence="1 2" key="1">
    <citation type="submission" date="2023-05" db="EMBL/GenBank/DDBJ databases">
        <title>Actinoplanes sp. NEAU-A12 genome sequencing.</title>
        <authorList>
            <person name="Wang Z.-S."/>
        </authorList>
    </citation>
    <scope>NUCLEOTIDE SEQUENCE [LARGE SCALE GENOMIC DNA]</scope>
    <source>
        <strain evidence="1 2">NEAU-A12</strain>
    </source>
</reference>
<dbReference type="EMBL" id="JASCTH010000007">
    <property type="protein sequence ID" value="MDI6099396.1"/>
    <property type="molecule type" value="Genomic_DNA"/>
</dbReference>
<organism evidence="1 2">
    <name type="scientific">Actinoplanes sandaracinus</name>
    <dbReference type="NCBI Taxonomy" id="3045177"/>
    <lineage>
        <taxon>Bacteria</taxon>
        <taxon>Bacillati</taxon>
        <taxon>Actinomycetota</taxon>
        <taxon>Actinomycetes</taxon>
        <taxon>Micromonosporales</taxon>
        <taxon>Micromonosporaceae</taxon>
        <taxon>Actinoplanes</taxon>
    </lineage>
</organism>
<name>A0ABT6WI36_9ACTN</name>
<protein>
    <submittedName>
        <fullName evidence="1">Uncharacterized protein</fullName>
    </submittedName>
</protein>
<evidence type="ECO:0000313" key="2">
    <source>
        <dbReference type="Proteomes" id="UP001241758"/>
    </source>
</evidence>
<accession>A0ABT6WI36</accession>
<comment type="caution">
    <text evidence="1">The sequence shown here is derived from an EMBL/GenBank/DDBJ whole genome shotgun (WGS) entry which is preliminary data.</text>
</comment>
<gene>
    <name evidence="1" type="ORF">QLQ12_12410</name>
</gene>
<evidence type="ECO:0000313" key="1">
    <source>
        <dbReference type="EMBL" id="MDI6099396.1"/>
    </source>
</evidence>